<protein>
    <recommendedName>
        <fullName evidence="3">DUF2188 domain-containing protein</fullName>
    </recommendedName>
</protein>
<evidence type="ECO:0000313" key="2">
    <source>
        <dbReference type="Proteomes" id="UP000590225"/>
    </source>
</evidence>
<dbReference type="RefSeq" id="WP_182516771.1">
    <property type="nucleotide sequence ID" value="NZ_JACGXP010000005.1"/>
</dbReference>
<dbReference type="Proteomes" id="UP000590225">
    <property type="component" value="Unassembled WGS sequence"/>
</dbReference>
<gene>
    <name evidence="1" type="ORF">FHW23_003013</name>
</gene>
<evidence type="ECO:0000313" key="1">
    <source>
        <dbReference type="EMBL" id="MBA8991735.1"/>
    </source>
</evidence>
<organism evidence="1 2">
    <name type="scientific">Curtobacterium pusillum</name>
    <dbReference type="NCBI Taxonomy" id="69373"/>
    <lineage>
        <taxon>Bacteria</taxon>
        <taxon>Bacillati</taxon>
        <taxon>Actinomycetota</taxon>
        <taxon>Actinomycetes</taxon>
        <taxon>Micrococcales</taxon>
        <taxon>Microbacteriaceae</taxon>
        <taxon>Curtobacterium</taxon>
    </lineage>
</organism>
<dbReference type="AlphaFoldDB" id="A0AAW3TAP9"/>
<reference evidence="1 2" key="1">
    <citation type="submission" date="2020-07" db="EMBL/GenBank/DDBJ databases">
        <title>Above-ground endophytic microbial communities from plants in different locations in the United States.</title>
        <authorList>
            <person name="Frank C."/>
        </authorList>
    </citation>
    <scope>NUCLEOTIDE SEQUENCE [LARGE SCALE GENOMIC DNA]</scope>
    <source>
        <strain evidence="1 2">WPL5_2</strain>
    </source>
</reference>
<name>A0AAW3TAP9_9MICO</name>
<sequence>MRRPSNEVDVACIYETDAGWRVSTTNERATEESIREYSDRAAAVEDFVNRVEGFVRYGELRKRLLAQREC</sequence>
<evidence type="ECO:0008006" key="3">
    <source>
        <dbReference type="Google" id="ProtNLM"/>
    </source>
</evidence>
<proteinExistence type="predicted"/>
<accession>A0AAW3TAP9</accession>
<comment type="caution">
    <text evidence="1">The sequence shown here is derived from an EMBL/GenBank/DDBJ whole genome shotgun (WGS) entry which is preliminary data.</text>
</comment>
<dbReference type="EMBL" id="JACGXP010000005">
    <property type="protein sequence ID" value="MBA8991735.1"/>
    <property type="molecule type" value="Genomic_DNA"/>
</dbReference>